<comment type="caution">
    <text evidence="2">The sequence shown here is derived from an EMBL/GenBank/DDBJ whole genome shotgun (WGS) entry which is preliminary data.</text>
</comment>
<dbReference type="Proteomes" id="UP001595821">
    <property type="component" value="Unassembled WGS sequence"/>
</dbReference>
<dbReference type="InterPro" id="IPR004096">
    <property type="entry name" value="V4R"/>
</dbReference>
<dbReference type="RefSeq" id="WP_246971369.1">
    <property type="nucleotide sequence ID" value="NZ_CP095397.1"/>
</dbReference>
<dbReference type="AlphaFoldDB" id="A0ABD5NU61"/>
<reference evidence="2 3" key="1">
    <citation type="journal article" date="2014" name="Int. J. Syst. Evol. Microbiol.">
        <title>Complete genome sequence of Corynebacterium casei LMG S-19264T (=DSM 44701T), isolated from a smear-ripened cheese.</title>
        <authorList>
            <consortium name="US DOE Joint Genome Institute (JGI-PGF)"/>
            <person name="Walter F."/>
            <person name="Albersmeier A."/>
            <person name="Kalinowski J."/>
            <person name="Ruckert C."/>
        </authorList>
    </citation>
    <scope>NUCLEOTIDE SEQUENCE [LARGE SCALE GENOMIC DNA]</scope>
    <source>
        <strain evidence="2 3">IBRC-M 10912</strain>
    </source>
</reference>
<evidence type="ECO:0000313" key="2">
    <source>
        <dbReference type="EMBL" id="MFC4245532.1"/>
    </source>
</evidence>
<feature type="domain" description="4-vinyl reductase 4VR" evidence="1">
    <location>
        <begin position="141"/>
        <end position="182"/>
    </location>
</feature>
<protein>
    <submittedName>
        <fullName evidence="2">V4R domain-containing protein</fullName>
    </submittedName>
</protein>
<evidence type="ECO:0000313" key="3">
    <source>
        <dbReference type="Proteomes" id="UP001595821"/>
    </source>
</evidence>
<sequence length="186" mass="20586">MLDRTGFDGSLEGAEVIGRSPLSYVAAGESVSPMMGKHIGHKLAEYGLDDIEPDEWYPLRGSLAMLFDMREEYGDGSMQNMGQNLPDHVEFPPDISSVEGALGSIDDAYNHNHRGGEIGFYEFHKDGSGEGTMVCENPYPCELDQGLIRGVAQKFADSPVEVEEVSEQCRADGGRRCQYRIEWVEM</sequence>
<dbReference type="GeneID" id="71852344"/>
<organism evidence="2 3">
    <name type="scientific">Natribaculum luteum</name>
    <dbReference type="NCBI Taxonomy" id="1586232"/>
    <lineage>
        <taxon>Archaea</taxon>
        <taxon>Methanobacteriati</taxon>
        <taxon>Methanobacteriota</taxon>
        <taxon>Stenosarchaea group</taxon>
        <taxon>Halobacteria</taxon>
        <taxon>Halobacteriales</taxon>
        <taxon>Natrialbaceae</taxon>
        <taxon>Natribaculum</taxon>
    </lineage>
</organism>
<dbReference type="EMBL" id="JBHSDJ010000002">
    <property type="protein sequence ID" value="MFC4245532.1"/>
    <property type="molecule type" value="Genomic_DNA"/>
</dbReference>
<name>A0ABD5NU61_9EURY</name>
<proteinExistence type="predicted"/>
<accession>A0ABD5NU61</accession>
<dbReference type="Pfam" id="PF02830">
    <property type="entry name" value="V4R"/>
    <property type="match status" value="1"/>
</dbReference>
<evidence type="ECO:0000259" key="1">
    <source>
        <dbReference type="Pfam" id="PF02830"/>
    </source>
</evidence>
<gene>
    <name evidence="2" type="ORF">ACFOZ7_00690</name>
</gene>